<dbReference type="EMBL" id="CASHTH010000445">
    <property type="protein sequence ID" value="CAI8001634.1"/>
    <property type="molecule type" value="Genomic_DNA"/>
</dbReference>
<evidence type="ECO:0000313" key="3">
    <source>
        <dbReference type="EMBL" id="CAI8001634.1"/>
    </source>
</evidence>
<feature type="coiled-coil region" evidence="1">
    <location>
        <begin position="280"/>
        <end position="421"/>
    </location>
</feature>
<evidence type="ECO:0000313" key="4">
    <source>
        <dbReference type="Proteomes" id="UP001174909"/>
    </source>
</evidence>
<evidence type="ECO:0000256" key="1">
    <source>
        <dbReference type="SAM" id="Coils"/>
    </source>
</evidence>
<gene>
    <name evidence="3" type="ORF">GBAR_LOCUS3229</name>
</gene>
<keyword evidence="1" id="KW-0175">Coiled coil</keyword>
<sequence length="459" mass="52221">MTLGRLDQLLRDVQGFHVQPVCDKFMGLFYELSNNKGGASVFPPIEHTMASMSAEQESVEVAQKAKKSAGVSTAQYKAVNENRVKLTRNIKATTDAEETLNDEFRRANWQDANSISNTRDMITKALNKIENDANQYVVFYGMLKDITGLDIPLPSLSVISEESDPRDSQDLVTSYTKKKLVEHEQSGQNPEPDSGYLGFSGKGLADHDGDIIDGDRSTNPDVPVPTSTDDSNTSYSQEEVHPKFTIEETGTETLPKQASVFIPSFKEEAAMMNKRLLELHDRAQGKLHKRIKELEKLLQEEGDAKEALQREIDEKSHQFSQYKSNAERTIEESENELQQLKAKLSATEKEKKDNESKYNEEVKQLKKEVEDLKERKEKEKQAAELQLMRLERDLCIAEKELAEKKIVILNQQCEKAELEKKIVICSKDDEIRKLKVEKKRLMRGQSLHRSLSSLDINDR</sequence>
<protein>
    <submittedName>
        <fullName evidence="3">Uncharacterized protein</fullName>
    </submittedName>
</protein>
<feature type="region of interest" description="Disordered" evidence="2">
    <location>
        <begin position="180"/>
        <end position="238"/>
    </location>
</feature>
<accession>A0AA35W0Q8</accession>
<evidence type="ECO:0000256" key="2">
    <source>
        <dbReference type="SAM" id="MobiDB-lite"/>
    </source>
</evidence>
<comment type="caution">
    <text evidence="3">The sequence shown here is derived from an EMBL/GenBank/DDBJ whole genome shotgun (WGS) entry which is preliminary data.</text>
</comment>
<reference evidence="3" key="1">
    <citation type="submission" date="2023-03" db="EMBL/GenBank/DDBJ databases">
        <authorList>
            <person name="Steffen K."/>
            <person name="Cardenas P."/>
        </authorList>
    </citation>
    <scope>NUCLEOTIDE SEQUENCE</scope>
</reference>
<dbReference type="AlphaFoldDB" id="A0AA35W0Q8"/>
<keyword evidence="4" id="KW-1185">Reference proteome</keyword>
<organism evidence="3 4">
    <name type="scientific">Geodia barretti</name>
    <name type="common">Barrett's horny sponge</name>
    <dbReference type="NCBI Taxonomy" id="519541"/>
    <lineage>
        <taxon>Eukaryota</taxon>
        <taxon>Metazoa</taxon>
        <taxon>Porifera</taxon>
        <taxon>Demospongiae</taxon>
        <taxon>Heteroscleromorpha</taxon>
        <taxon>Tetractinellida</taxon>
        <taxon>Astrophorina</taxon>
        <taxon>Geodiidae</taxon>
        <taxon>Geodia</taxon>
    </lineage>
</organism>
<feature type="compositionally biased region" description="Polar residues" evidence="2">
    <location>
        <begin position="219"/>
        <end position="237"/>
    </location>
</feature>
<name>A0AA35W0Q8_GEOBA</name>
<feature type="compositionally biased region" description="Basic and acidic residues" evidence="2">
    <location>
        <begin position="204"/>
        <end position="218"/>
    </location>
</feature>
<proteinExistence type="predicted"/>
<dbReference type="Proteomes" id="UP001174909">
    <property type="component" value="Unassembled WGS sequence"/>
</dbReference>